<accession>A0A6B3QUS9</accession>
<dbReference type="AlphaFoldDB" id="A0A6B3QUS9"/>
<dbReference type="InterPro" id="IPR029069">
    <property type="entry name" value="HotDog_dom_sf"/>
</dbReference>
<evidence type="ECO:0000256" key="1">
    <source>
        <dbReference type="ARBA" id="ARBA00005254"/>
    </source>
</evidence>
<feature type="domain" description="MaoC-like" evidence="2">
    <location>
        <begin position="21"/>
        <end position="135"/>
    </location>
</feature>
<protein>
    <submittedName>
        <fullName evidence="3">MaoC family dehydratase</fullName>
    </submittedName>
</protein>
<comment type="similarity">
    <text evidence="1">Belongs to the enoyl-CoA hydratase/isomerase family.</text>
</comment>
<dbReference type="SUPFAM" id="SSF54637">
    <property type="entry name" value="Thioesterase/thiol ester dehydrase-isomerase"/>
    <property type="match status" value="1"/>
</dbReference>
<comment type="caution">
    <text evidence="3">The sequence shown here is derived from an EMBL/GenBank/DDBJ whole genome shotgun (WGS) entry which is preliminary data.</text>
</comment>
<dbReference type="Pfam" id="PF01575">
    <property type="entry name" value="MaoC_dehydratas"/>
    <property type="match status" value="1"/>
</dbReference>
<dbReference type="InterPro" id="IPR002539">
    <property type="entry name" value="MaoC-like_dom"/>
</dbReference>
<dbReference type="PANTHER" id="PTHR42993:SF1">
    <property type="entry name" value="MAOC-LIKE DEHYDRATASE DOMAIN-CONTAINING PROTEIN"/>
    <property type="match status" value="1"/>
</dbReference>
<reference evidence="3" key="1">
    <citation type="journal article" date="2020" name="Microorganisms">
        <title>Isolation, Genomic and Metabolomic Characterization of Streptomyces tendae VITAKN with Quorum Sensing Inhibitory Activity from Southern India.</title>
        <authorList>
            <person name="Ishaque N.M."/>
            <person name="Burgsdorf I."/>
            <person name="Limlingan Malit J.J."/>
            <person name="Saha S."/>
            <person name="Teta R."/>
            <person name="Ewe D."/>
            <person name="Kannabiran K."/>
            <person name="Hrouzek P."/>
            <person name="Steindler L."/>
            <person name="Costantino V."/>
            <person name="Saurav K."/>
        </authorList>
    </citation>
    <scope>NUCLEOTIDE SEQUENCE</scope>
    <source>
        <strain evidence="3">VITAKN</strain>
    </source>
</reference>
<organism evidence="3">
    <name type="scientific">Streptomyces tendae</name>
    <dbReference type="NCBI Taxonomy" id="1932"/>
    <lineage>
        <taxon>Bacteria</taxon>
        <taxon>Bacillati</taxon>
        <taxon>Actinomycetota</taxon>
        <taxon>Actinomycetes</taxon>
        <taxon>Kitasatosporales</taxon>
        <taxon>Streptomycetaceae</taxon>
        <taxon>Streptomyces</taxon>
    </lineage>
</organism>
<dbReference type="Gene3D" id="3.10.129.10">
    <property type="entry name" value="Hotdog Thioesterase"/>
    <property type="match status" value="1"/>
</dbReference>
<evidence type="ECO:0000259" key="2">
    <source>
        <dbReference type="Pfam" id="PF01575"/>
    </source>
</evidence>
<dbReference type="CDD" id="cd03450">
    <property type="entry name" value="NodN"/>
    <property type="match status" value="1"/>
</dbReference>
<proteinExistence type="inferred from homology"/>
<evidence type="ECO:0000313" key="3">
    <source>
        <dbReference type="EMBL" id="NEV89824.1"/>
    </source>
</evidence>
<name>A0A6B3QUS9_STRTE</name>
<dbReference type="PANTHER" id="PTHR42993">
    <property type="entry name" value="MAOC-LIKE DEHYDRATASE DOMAIN-CONTAINING PROTEIN"/>
    <property type="match status" value="1"/>
</dbReference>
<gene>
    <name evidence="3" type="ORF">GUR47_24635</name>
</gene>
<dbReference type="RefSeq" id="WP_164459737.1">
    <property type="nucleotide sequence ID" value="NZ_JBIRFN010000014.1"/>
</dbReference>
<sequence>MERQYPVTTTAQGLEGLVSLAGRDLGRTDWLEITQERVNTFADATDDHQWIHTDPEKAQHGPFGGPIAHGYLTLSLIIPMFGDLLEISGISMSVNYGLEKVRFPSPVPVGAKIRLHGVVDSVDEVKGNGVQMALTFTVEVEGREKPACVARAVYRHYA</sequence>
<dbReference type="EMBL" id="JAAIFS010000005">
    <property type="protein sequence ID" value="NEV89824.1"/>
    <property type="molecule type" value="Genomic_DNA"/>
</dbReference>
<dbReference type="InterPro" id="IPR039375">
    <property type="entry name" value="NodN-like"/>
</dbReference>